<evidence type="ECO:0000313" key="2">
    <source>
        <dbReference type="Proteomes" id="UP000805704"/>
    </source>
</evidence>
<dbReference type="Proteomes" id="UP000805704">
    <property type="component" value="Chromosome 2"/>
</dbReference>
<sequence>MAALRKEEKKKSRMMKEKMEALSREMAVLSDTIRATEEELRAEDASFLQNYKAAVERVQQLPLLEDPQLPSGALIDVANHLGNLTFNIWDKMKEMISYTPVILDPNTASQQILLSGDLTSMRSGKTQRLPDNPERFHSSWCVVGSEGFSSGSHSWDVEVGDSLGWSLGVLAKSAQRKELKQHGLLGIFFNRDQFIARSSAGPPTFLRLRPLQRIRLNLDWTNGQLSFSDPDMDTHIHTITHTFTEKMFPYFITEELKILPLKVCVTVEQSS</sequence>
<evidence type="ECO:0000313" key="1">
    <source>
        <dbReference type="EMBL" id="KAG8007191.1"/>
    </source>
</evidence>
<accession>A0ACB7F2B7</accession>
<reference evidence="1" key="1">
    <citation type="submission" date="2020-04" db="EMBL/GenBank/DDBJ databases">
        <title>A chromosome-scale assembly and high-density genetic map of the yellow drum (Nibea albiflora) genome.</title>
        <authorList>
            <person name="Xu D."/>
            <person name="Zhang W."/>
            <person name="Chen R."/>
            <person name="Tan P."/>
            <person name="Wang L."/>
            <person name="Song H."/>
            <person name="Tian L."/>
            <person name="Zhu Q."/>
            <person name="Wang B."/>
        </authorList>
    </citation>
    <scope>NUCLEOTIDE SEQUENCE</scope>
    <source>
        <strain evidence="1">ZJHYS-2018</strain>
    </source>
</reference>
<name>A0ACB7F2B7_NIBAL</name>
<comment type="caution">
    <text evidence="1">The sequence shown here is derived from an EMBL/GenBank/DDBJ whole genome shotgun (WGS) entry which is preliminary data.</text>
</comment>
<protein>
    <submittedName>
        <fullName evidence="1">Tripartite motif-containing protein 35</fullName>
    </submittedName>
</protein>
<proteinExistence type="predicted"/>
<organism evidence="1 2">
    <name type="scientific">Nibea albiflora</name>
    <name type="common">Yellow drum</name>
    <name type="synonym">Corvina albiflora</name>
    <dbReference type="NCBI Taxonomy" id="240163"/>
    <lineage>
        <taxon>Eukaryota</taxon>
        <taxon>Metazoa</taxon>
        <taxon>Chordata</taxon>
        <taxon>Craniata</taxon>
        <taxon>Vertebrata</taxon>
        <taxon>Euteleostomi</taxon>
        <taxon>Actinopterygii</taxon>
        <taxon>Neopterygii</taxon>
        <taxon>Teleostei</taxon>
        <taxon>Neoteleostei</taxon>
        <taxon>Acanthomorphata</taxon>
        <taxon>Eupercaria</taxon>
        <taxon>Sciaenidae</taxon>
        <taxon>Nibea</taxon>
    </lineage>
</organism>
<keyword evidence="2" id="KW-1185">Reference proteome</keyword>
<dbReference type="EMBL" id="CM024790">
    <property type="protein sequence ID" value="KAG8007191.1"/>
    <property type="molecule type" value="Genomic_DNA"/>
</dbReference>
<gene>
    <name evidence="1" type="primary">TRIM35</name>
    <name evidence="1" type="ORF">GBF38_008316</name>
</gene>